<evidence type="ECO:0000313" key="2">
    <source>
        <dbReference type="Proteomes" id="UP001235939"/>
    </source>
</evidence>
<reference evidence="1 2" key="1">
    <citation type="submission" date="2022-01" db="EMBL/GenBank/DDBJ databases">
        <title>A chromosomal length assembly of Cordylochernes scorpioides.</title>
        <authorList>
            <person name="Zeh D."/>
            <person name="Zeh J."/>
        </authorList>
    </citation>
    <scope>NUCLEOTIDE SEQUENCE [LARGE SCALE GENOMIC DNA]</scope>
    <source>
        <strain evidence="1">IN4F17</strain>
        <tissue evidence="1">Whole Body</tissue>
    </source>
</reference>
<dbReference type="EMBL" id="CP092875">
    <property type="protein sequence ID" value="UYV75893.1"/>
    <property type="molecule type" value="Genomic_DNA"/>
</dbReference>
<dbReference type="Proteomes" id="UP001235939">
    <property type="component" value="Chromosome 13"/>
</dbReference>
<gene>
    <name evidence="1" type="ORF">LAZ67_13001699</name>
</gene>
<evidence type="ECO:0000313" key="1">
    <source>
        <dbReference type="EMBL" id="UYV75893.1"/>
    </source>
</evidence>
<protein>
    <submittedName>
        <fullName evidence="1">Uncharacterized protein</fullName>
    </submittedName>
</protein>
<keyword evidence="2" id="KW-1185">Reference proteome</keyword>
<sequence length="49" mass="5483">MPHPTYCPDLTPSDFDLFGRLERRCLEGDKSQADKCTIKVAGINGQEDN</sequence>
<name>A0ABY6L4H5_9ARAC</name>
<organism evidence="1 2">
    <name type="scientific">Cordylochernes scorpioides</name>
    <dbReference type="NCBI Taxonomy" id="51811"/>
    <lineage>
        <taxon>Eukaryota</taxon>
        <taxon>Metazoa</taxon>
        <taxon>Ecdysozoa</taxon>
        <taxon>Arthropoda</taxon>
        <taxon>Chelicerata</taxon>
        <taxon>Arachnida</taxon>
        <taxon>Pseudoscorpiones</taxon>
        <taxon>Cheliferoidea</taxon>
        <taxon>Chernetidae</taxon>
        <taxon>Cordylochernes</taxon>
    </lineage>
</organism>
<proteinExistence type="predicted"/>
<accession>A0ABY6L4H5</accession>